<evidence type="ECO:0000256" key="2">
    <source>
        <dbReference type="PROSITE-ProRule" id="PRU01379"/>
    </source>
</evidence>
<feature type="chain" id="PRO_5020905404" description="Peptidase M14 domain-containing protein" evidence="3">
    <location>
        <begin position="26"/>
        <end position="410"/>
    </location>
</feature>
<evidence type="ECO:0000256" key="1">
    <source>
        <dbReference type="ARBA" id="ARBA00001947"/>
    </source>
</evidence>
<sequence length="410" mass="46547">MSLNKRSIFKCASVVVLGCALVITAGCQYQKSSNDSTQAPTLVPSEPCEHGNIVIEQDFESGQFGECRVDAKGNFYLNIVPEATPINPSPWYAFKVANPDAENINVQLHFSGYWYRYWPKFSRDKHSWQSLSREQVIANDEQKTLTLNLAEQGDFYIAAQPIVDNQHYQQWVNKISALSDLSASQFGQSDGGRALLALQTSVDDSKANIVILGRQHPPEVTGAMALFTFVETLMANDALAQDFREHFNLLILPNLNPDGVAQGYWRLNNNFTDLNRDWGAFNEPEIQHANAAIEKFLGENPLMSMLDFHSTKKNILYTQKDGQSRFPQFANNWHQAINQELREQNQDITMARKGSHNPKLNTAKRYFYERYDIPAITVELDDVNNQSEAESLGRVIARTYMQQLLELRTQ</sequence>
<keyword evidence="6" id="KW-1185">Reference proteome</keyword>
<dbReference type="GO" id="GO:0008270">
    <property type="term" value="F:zinc ion binding"/>
    <property type="evidence" value="ECO:0007669"/>
    <property type="project" value="InterPro"/>
</dbReference>
<evidence type="ECO:0000256" key="3">
    <source>
        <dbReference type="SAM" id="SignalP"/>
    </source>
</evidence>
<dbReference type="SUPFAM" id="SSF53187">
    <property type="entry name" value="Zn-dependent exopeptidases"/>
    <property type="match status" value="1"/>
</dbReference>
<dbReference type="AlphaFoldDB" id="A0A4U1B6V6"/>
<dbReference type="Pfam" id="PF00246">
    <property type="entry name" value="Peptidase_M14"/>
    <property type="match status" value="1"/>
</dbReference>
<dbReference type="GO" id="GO:0006508">
    <property type="term" value="P:proteolysis"/>
    <property type="evidence" value="ECO:0007669"/>
    <property type="project" value="InterPro"/>
</dbReference>
<dbReference type="PANTHER" id="PTHR12756">
    <property type="entry name" value="CYTOSOLIC CARBOXYPEPTIDASE"/>
    <property type="match status" value="1"/>
</dbReference>
<dbReference type="RefSeq" id="WP_136735676.1">
    <property type="nucleotide sequence ID" value="NZ_SWDB01000018.1"/>
</dbReference>
<evidence type="ECO:0000259" key="4">
    <source>
        <dbReference type="PROSITE" id="PS52035"/>
    </source>
</evidence>
<evidence type="ECO:0000313" key="5">
    <source>
        <dbReference type="EMBL" id="TKB45592.1"/>
    </source>
</evidence>
<dbReference type="PANTHER" id="PTHR12756:SF11">
    <property type="entry name" value="CYTOSOLIC CARBOXYPEPTIDASE 1"/>
    <property type="match status" value="1"/>
</dbReference>
<feature type="active site" description="Proton donor/acceptor" evidence="2">
    <location>
        <position position="379"/>
    </location>
</feature>
<comment type="similarity">
    <text evidence="2">Belongs to the peptidase M14 family.</text>
</comment>
<protein>
    <recommendedName>
        <fullName evidence="4">Peptidase M14 domain-containing protein</fullName>
    </recommendedName>
</protein>
<keyword evidence="3" id="KW-0732">Signal</keyword>
<feature type="signal peptide" evidence="3">
    <location>
        <begin position="1"/>
        <end position="25"/>
    </location>
</feature>
<dbReference type="InterPro" id="IPR050821">
    <property type="entry name" value="Cytosolic_carboxypeptidase"/>
</dbReference>
<feature type="domain" description="Peptidase M14" evidence="4">
    <location>
        <begin position="160"/>
        <end position="404"/>
    </location>
</feature>
<name>A0A4U1B6V6_9GAMM</name>
<dbReference type="CDD" id="cd06237">
    <property type="entry name" value="M14_Nna1-like"/>
    <property type="match status" value="1"/>
</dbReference>
<dbReference type="OrthoDB" id="6221272at2"/>
<proteinExistence type="inferred from homology"/>
<dbReference type="PROSITE" id="PS51257">
    <property type="entry name" value="PROKAR_LIPOPROTEIN"/>
    <property type="match status" value="1"/>
</dbReference>
<dbReference type="Gene3D" id="3.40.630.10">
    <property type="entry name" value="Zn peptidases"/>
    <property type="match status" value="1"/>
</dbReference>
<organism evidence="5 6">
    <name type="scientific">Thalassotalea mangrovi</name>
    <dbReference type="NCBI Taxonomy" id="2572245"/>
    <lineage>
        <taxon>Bacteria</taxon>
        <taxon>Pseudomonadati</taxon>
        <taxon>Pseudomonadota</taxon>
        <taxon>Gammaproteobacteria</taxon>
        <taxon>Alteromonadales</taxon>
        <taxon>Colwelliaceae</taxon>
        <taxon>Thalassotalea</taxon>
    </lineage>
</organism>
<comment type="cofactor">
    <cofactor evidence="1">
        <name>Zn(2+)</name>
        <dbReference type="ChEBI" id="CHEBI:29105"/>
    </cofactor>
</comment>
<dbReference type="PROSITE" id="PS52035">
    <property type="entry name" value="PEPTIDASE_M14"/>
    <property type="match status" value="1"/>
</dbReference>
<dbReference type="GO" id="GO:0004181">
    <property type="term" value="F:metallocarboxypeptidase activity"/>
    <property type="evidence" value="ECO:0007669"/>
    <property type="project" value="InterPro"/>
</dbReference>
<gene>
    <name evidence="5" type="ORF">E8M12_08325</name>
</gene>
<comment type="caution">
    <text evidence="5">The sequence shown here is derived from an EMBL/GenBank/DDBJ whole genome shotgun (WGS) entry which is preliminary data.</text>
</comment>
<accession>A0A4U1B6V6</accession>
<dbReference type="Proteomes" id="UP000307999">
    <property type="component" value="Unassembled WGS sequence"/>
</dbReference>
<evidence type="ECO:0000313" key="6">
    <source>
        <dbReference type="Proteomes" id="UP000307999"/>
    </source>
</evidence>
<dbReference type="InterPro" id="IPR000834">
    <property type="entry name" value="Peptidase_M14"/>
</dbReference>
<reference evidence="5 6" key="1">
    <citation type="submission" date="2019-04" db="EMBL/GenBank/DDBJ databases">
        <title>Thalassotalea guangxiensis sp. nov., isolated from sediment of the coastal wetland.</title>
        <authorList>
            <person name="Zheng S."/>
            <person name="Zhang D."/>
        </authorList>
    </citation>
    <scope>NUCLEOTIDE SEQUENCE [LARGE SCALE GENOMIC DNA]</scope>
    <source>
        <strain evidence="5 6">ZS-4</strain>
    </source>
</reference>
<dbReference type="Gene3D" id="2.60.40.3120">
    <property type="match status" value="1"/>
</dbReference>
<dbReference type="EMBL" id="SWDB01000018">
    <property type="protein sequence ID" value="TKB45592.1"/>
    <property type="molecule type" value="Genomic_DNA"/>
</dbReference>